<dbReference type="Pfam" id="PF09994">
    <property type="entry name" value="T6SS_Tle1-like_cat"/>
    <property type="match status" value="2"/>
</dbReference>
<reference evidence="2 3" key="1">
    <citation type="journal article" date="2016" name="Sci. Rep.">
        <title>Peltaster fructicola genome reveals evolution from an invasive phytopathogen to an ectophytic parasite.</title>
        <authorList>
            <person name="Xu C."/>
            <person name="Chen H."/>
            <person name="Gleason M.L."/>
            <person name="Xu J.R."/>
            <person name="Liu H."/>
            <person name="Zhang R."/>
            <person name="Sun G."/>
        </authorList>
    </citation>
    <scope>NUCLEOTIDE SEQUENCE [LARGE SCALE GENOMIC DNA]</scope>
    <source>
        <strain evidence="2 3">LNHT1506</strain>
    </source>
</reference>
<accession>A0A6H0Y402</accession>
<dbReference type="PANTHER" id="PTHR33840">
    <property type="match status" value="1"/>
</dbReference>
<name>A0A6H0Y402_9PEZI</name>
<evidence type="ECO:0000313" key="3">
    <source>
        <dbReference type="Proteomes" id="UP000503462"/>
    </source>
</evidence>
<protein>
    <recommendedName>
        <fullName evidence="1">T6SS Phospholipase effector Tle1-like catalytic domain-containing protein</fullName>
    </recommendedName>
</protein>
<evidence type="ECO:0000313" key="2">
    <source>
        <dbReference type="EMBL" id="QIX01733.1"/>
    </source>
</evidence>
<organism evidence="2 3">
    <name type="scientific">Peltaster fructicola</name>
    <dbReference type="NCBI Taxonomy" id="286661"/>
    <lineage>
        <taxon>Eukaryota</taxon>
        <taxon>Fungi</taxon>
        <taxon>Dikarya</taxon>
        <taxon>Ascomycota</taxon>
        <taxon>Pezizomycotina</taxon>
        <taxon>Dothideomycetes</taxon>
        <taxon>Dothideomycetes incertae sedis</taxon>
        <taxon>Peltaster</taxon>
    </lineage>
</organism>
<dbReference type="AlphaFoldDB" id="A0A6H0Y402"/>
<dbReference type="OrthoDB" id="3162439at2759"/>
<gene>
    <name evidence="2" type="ORF">AMS68_007250</name>
</gene>
<evidence type="ECO:0000259" key="1">
    <source>
        <dbReference type="Pfam" id="PF09994"/>
    </source>
</evidence>
<dbReference type="PANTHER" id="PTHR33840:SF2">
    <property type="entry name" value="TLE1 PHOSPHOLIPASE DOMAIN-CONTAINING PROTEIN"/>
    <property type="match status" value="1"/>
</dbReference>
<feature type="domain" description="T6SS Phospholipase effector Tle1-like catalytic" evidence="1">
    <location>
        <begin position="10"/>
        <end position="113"/>
    </location>
</feature>
<keyword evidence="3" id="KW-1185">Reference proteome</keyword>
<dbReference type="InterPro" id="IPR018712">
    <property type="entry name" value="Tle1-like_cat"/>
</dbReference>
<sequence length="544" mass="61967">MAVYSSTSKKALILCFDGTGNKFSGTAADSNIVKIFSLLDREDPLQCHYYQPGIGTYVETSSLSRKSRFGRIKSWYTKAKDQAVGTSFGEHVMSGYKFLMRYYTAGDDIYFFGAAMLDTRQNRANKRQASVEEHTLHAFWLRCLTTLMDDAHRGERRREKKHDTFHFMRKFRETFSRPIDRISFIGLFDCVNSVPQFETAWMRRTKFPYAAKTTAKTIRHAVSIDERRAKFRQDLISEARTPPEEHATTMRSQWHHLVHHDEPNDPEKETRPVLKRAPTSLGRFRPSRRHHQTLAPMPISSAASQVSVDSTAAVREAEKKMSVDHSDEEHQDILEVWFAGQHGDIGGGWPVANNERCASELPLLWMIREARRAGMPVDEAKLDKLFKQAEGLGPAPWDSLSAEESEFLATKTRIHDSLRFGGGLSWYAVLSWQIMEHLPFRRMDLQPDGTWKPISWPLPRGETRDMPDEALIHCSVLTRMKADPKYRPGNLIIGGGGRVQRVAPAHAGTGEWRIAHEQGDLLGEAVVRFKKEHASDDLSSSRKS</sequence>
<dbReference type="EMBL" id="CP051143">
    <property type="protein sequence ID" value="QIX01733.1"/>
    <property type="molecule type" value="Genomic_DNA"/>
</dbReference>
<proteinExistence type="predicted"/>
<dbReference type="Proteomes" id="UP000503462">
    <property type="component" value="Chromosome 5"/>
</dbReference>
<feature type="domain" description="T6SS Phospholipase effector Tle1-like catalytic" evidence="1">
    <location>
        <begin position="153"/>
        <end position="369"/>
    </location>
</feature>